<dbReference type="InterPro" id="IPR042240">
    <property type="entry name" value="CHASE_sf"/>
</dbReference>
<proteinExistence type="predicted"/>
<dbReference type="SMART" id="SM00388">
    <property type="entry name" value="HisKA"/>
    <property type="match status" value="1"/>
</dbReference>
<dbReference type="PRINTS" id="PR00344">
    <property type="entry name" value="BCTRLSENSOR"/>
</dbReference>
<evidence type="ECO:0000256" key="3">
    <source>
        <dbReference type="ARBA" id="ARBA00012438"/>
    </source>
</evidence>
<dbReference type="SMART" id="SM00448">
    <property type="entry name" value="REC"/>
    <property type="match status" value="1"/>
</dbReference>
<keyword evidence="6 12" id="KW-0812">Transmembrane</keyword>
<accession>A0A5S3PJP3</accession>
<keyword evidence="9" id="KW-0902">Two-component regulatory system</keyword>
<evidence type="ECO:0000313" key="18">
    <source>
        <dbReference type="EMBL" id="TMM54634.1"/>
    </source>
</evidence>
<evidence type="ECO:0000256" key="7">
    <source>
        <dbReference type="ARBA" id="ARBA00022777"/>
    </source>
</evidence>
<dbReference type="PROSITE" id="PS50113">
    <property type="entry name" value="PAC"/>
    <property type="match status" value="2"/>
</dbReference>
<evidence type="ECO:0000256" key="1">
    <source>
        <dbReference type="ARBA" id="ARBA00000085"/>
    </source>
</evidence>
<dbReference type="InterPro" id="IPR000014">
    <property type="entry name" value="PAS"/>
</dbReference>
<dbReference type="InterPro" id="IPR000700">
    <property type="entry name" value="PAS-assoc_C"/>
</dbReference>
<evidence type="ECO:0000256" key="2">
    <source>
        <dbReference type="ARBA" id="ARBA00004370"/>
    </source>
</evidence>
<dbReference type="Gene3D" id="3.40.50.2300">
    <property type="match status" value="1"/>
</dbReference>
<evidence type="ECO:0000256" key="11">
    <source>
        <dbReference type="PROSITE-ProRule" id="PRU00169"/>
    </source>
</evidence>
<dbReference type="Pfam" id="PF03924">
    <property type="entry name" value="CHASE"/>
    <property type="match status" value="1"/>
</dbReference>
<feature type="domain" description="CHASE" evidence="17">
    <location>
        <begin position="69"/>
        <end position="283"/>
    </location>
</feature>
<comment type="catalytic activity">
    <reaction evidence="1">
        <text>ATP + protein L-histidine = ADP + protein N-phospho-L-histidine.</text>
        <dbReference type="EC" id="2.7.13.3"/>
    </reaction>
</comment>
<comment type="subcellular location">
    <subcellularLocation>
        <location evidence="2">Membrane</location>
    </subcellularLocation>
</comment>
<feature type="modified residue" description="4-aspartylphosphate" evidence="11">
    <location>
        <position position="1005"/>
    </location>
</feature>
<dbReference type="InterPro" id="IPR035965">
    <property type="entry name" value="PAS-like_dom_sf"/>
</dbReference>
<dbReference type="FunFam" id="1.10.287.130:FF:000001">
    <property type="entry name" value="Two-component sensor histidine kinase"/>
    <property type="match status" value="1"/>
</dbReference>
<evidence type="ECO:0000313" key="19">
    <source>
        <dbReference type="Proteomes" id="UP000309550"/>
    </source>
</evidence>
<dbReference type="GO" id="GO:0000155">
    <property type="term" value="F:phosphorelay sensor kinase activity"/>
    <property type="evidence" value="ECO:0007669"/>
    <property type="project" value="InterPro"/>
</dbReference>
<dbReference type="SMART" id="SM01079">
    <property type="entry name" value="CHASE"/>
    <property type="match status" value="1"/>
</dbReference>
<dbReference type="CDD" id="cd00130">
    <property type="entry name" value="PAS"/>
    <property type="match status" value="3"/>
</dbReference>
<evidence type="ECO:0000259" key="13">
    <source>
        <dbReference type="PROSITE" id="PS50109"/>
    </source>
</evidence>
<evidence type="ECO:0000256" key="8">
    <source>
        <dbReference type="ARBA" id="ARBA00022989"/>
    </source>
</evidence>
<dbReference type="Pfam" id="PF02518">
    <property type="entry name" value="HATPase_c"/>
    <property type="match status" value="1"/>
</dbReference>
<evidence type="ECO:0000256" key="4">
    <source>
        <dbReference type="ARBA" id="ARBA00022553"/>
    </source>
</evidence>
<evidence type="ECO:0000259" key="15">
    <source>
        <dbReference type="PROSITE" id="PS50112"/>
    </source>
</evidence>
<keyword evidence="19" id="KW-1185">Reference proteome</keyword>
<dbReference type="InterPro" id="IPR011006">
    <property type="entry name" value="CheY-like_superfamily"/>
</dbReference>
<dbReference type="SMART" id="SM00091">
    <property type="entry name" value="PAS"/>
    <property type="match status" value="3"/>
</dbReference>
<feature type="domain" description="PAS" evidence="15">
    <location>
        <begin position="342"/>
        <end position="387"/>
    </location>
</feature>
<evidence type="ECO:0000259" key="17">
    <source>
        <dbReference type="PROSITE" id="PS50839"/>
    </source>
</evidence>
<dbReference type="Gene3D" id="3.30.565.10">
    <property type="entry name" value="Histidine kinase-like ATPase, C-terminal domain"/>
    <property type="match status" value="1"/>
</dbReference>
<dbReference type="FunFam" id="3.30.565.10:FF:000006">
    <property type="entry name" value="Sensor histidine kinase WalK"/>
    <property type="match status" value="1"/>
</dbReference>
<dbReference type="AlphaFoldDB" id="A0A5S3PJP3"/>
<dbReference type="InterPro" id="IPR003661">
    <property type="entry name" value="HisK_dim/P_dom"/>
</dbReference>
<dbReference type="SUPFAM" id="SSF55874">
    <property type="entry name" value="ATPase domain of HSP90 chaperone/DNA topoisomerase II/histidine kinase"/>
    <property type="match status" value="1"/>
</dbReference>
<dbReference type="PANTHER" id="PTHR43047:SF62">
    <property type="entry name" value="SENSOR HISTIDINE KINASE DPIB"/>
    <property type="match status" value="1"/>
</dbReference>
<dbReference type="RefSeq" id="WP_138660806.1">
    <property type="nucleotide sequence ID" value="NZ_VANS01000001.1"/>
</dbReference>
<evidence type="ECO:0000256" key="9">
    <source>
        <dbReference type="ARBA" id="ARBA00023012"/>
    </source>
</evidence>
<dbReference type="SUPFAM" id="SSF47384">
    <property type="entry name" value="Homodimeric domain of signal transducing histidine kinase"/>
    <property type="match status" value="1"/>
</dbReference>
<evidence type="ECO:0000256" key="12">
    <source>
        <dbReference type="SAM" id="Phobius"/>
    </source>
</evidence>
<dbReference type="Gene3D" id="3.30.450.350">
    <property type="entry name" value="CHASE domain"/>
    <property type="match status" value="1"/>
</dbReference>
<dbReference type="SMART" id="SM00387">
    <property type="entry name" value="HATPase_c"/>
    <property type="match status" value="1"/>
</dbReference>
<dbReference type="Gene3D" id="3.30.450.20">
    <property type="entry name" value="PAS domain"/>
    <property type="match status" value="3"/>
</dbReference>
<feature type="domain" description="Histidine kinase" evidence="13">
    <location>
        <begin position="716"/>
        <end position="935"/>
    </location>
</feature>
<keyword evidence="8 12" id="KW-1133">Transmembrane helix</keyword>
<dbReference type="GO" id="GO:0006355">
    <property type="term" value="P:regulation of DNA-templated transcription"/>
    <property type="evidence" value="ECO:0007669"/>
    <property type="project" value="InterPro"/>
</dbReference>
<evidence type="ECO:0000256" key="10">
    <source>
        <dbReference type="ARBA" id="ARBA00023136"/>
    </source>
</evidence>
<dbReference type="SMART" id="SM00086">
    <property type="entry name" value="PAC"/>
    <property type="match status" value="2"/>
</dbReference>
<dbReference type="PANTHER" id="PTHR43047">
    <property type="entry name" value="TWO-COMPONENT HISTIDINE PROTEIN KINASE"/>
    <property type="match status" value="1"/>
</dbReference>
<dbReference type="GO" id="GO:0009927">
    <property type="term" value="F:histidine phosphotransfer kinase activity"/>
    <property type="evidence" value="ECO:0007669"/>
    <property type="project" value="TreeGrafter"/>
</dbReference>
<comment type="caution">
    <text evidence="18">The sequence shown here is derived from an EMBL/GenBank/DDBJ whole genome shotgun (WGS) entry which is preliminary data.</text>
</comment>
<evidence type="ECO:0000256" key="5">
    <source>
        <dbReference type="ARBA" id="ARBA00022679"/>
    </source>
</evidence>
<gene>
    <name evidence="18" type="ORF">FDT80_03330</name>
</gene>
<dbReference type="PROSITE" id="PS50839">
    <property type="entry name" value="CHASE"/>
    <property type="match status" value="1"/>
</dbReference>
<dbReference type="Gene3D" id="1.10.287.130">
    <property type="match status" value="1"/>
</dbReference>
<dbReference type="Pfam" id="PF08447">
    <property type="entry name" value="PAS_3"/>
    <property type="match status" value="1"/>
</dbReference>
<reference evidence="18 19" key="1">
    <citation type="submission" date="2019-05" db="EMBL/GenBank/DDBJ databases">
        <title>Sulfitobacter sabulilitoris sp. nov., isolated from a marine sand.</title>
        <authorList>
            <person name="Yoon J.-H."/>
        </authorList>
    </citation>
    <scope>NUCLEOTIDE SEQUENCE [LARGE SCALE GENOMIC DNA]</scope>
    <source>
        <strain evidence="18 19">HSMS-29</strain>
    </source>
</reference>
<dbReference type="InterPro" id="IPR036890">
    <property type="entry name" value="HATPase_C_sf"/>
</dbReference>
<dbReference type="Proteomes" id="UP000309550">
    <property type="component" value="Unassembled WGS sequence"/>
</dbReference>
<dbReference type="NCBIfam" id="TIGR00229">
    <property type="entry name" value="sensory_box"/>
    <property type="match status" value="2"/>
</dbReference>
<dbReference type="InterPro" id="IPR036097">
    <property type="entry name" value="HisK_dim/P_sf"/>
</dbReference>
<keyword evidence="7" id="KW-0418">Kinase</keyword>
<feature type="domain" description="PAC" evidence="16">
    <location>
        <begin position="532"/>
        <end position="585"/>
    </location>
</feature>
<dbReference type="InterPro" id="IPR004358">
    <property type="entry name" value="Sig_transdc_His_kin-like_C"/>
</dbReference>
<dbReference type="CDD" id="cd00082">
    <property type="entry name" value="HisKA"/>
    <property type="match status" value="1"/>
</dbReference>
<feature type="domain" description="PAC" evidence="16">
    <location>
        <begin position="660"/>
        <end position="712"/>
    </location>
</feature>
<keyword evidence="4 11" id="KW-0597">Phosphoprotein</keyword>
<dbReference type="PROSITE" id="PS50109">
    <property type="entry name" value="HIS_KIN"/>
    <property type="match status" value="1"/>
</dbReference>
<dbReference type="InterPro" id="IPR001610">
    <property type="entry name" value="PAC"/>
</dbReference>
<dbReference type="InterPro" id="IPR013655">
    <property type="entry name" value="PAS_fold_3"/>
</dbReference>
<keyword evidence="5" id="KW-0808">Transferase</keyword>
<feature type="domain" description="Response regulatory" evidence="14">
    <location>
        <begin position="957"/>
        <end position="1063"/>
    </location>
</feature>
<dbReference type="InterPro" id="IPR005467">
    <property type="entry name" value="His_kinase_dom"/>
</dbReference>
<dbReference type="EC" id="2.7.13.3" evidence="3"/>
<dbReference type="GO" id="GO:0005886">
    <property type="term" value="C:plasma membrane"/>
    <property type="evidence" value="ECO:0007669"/>
    <property type="project" value="TreeGrafter"/>
</dbReference>
<sequence>MSRLFWVPTGVVGLCLAATLTTALWTERTSKSRVEDAFHSVTEDNKSALQKRLTDYAQSLNAASGLITASDAVVQQDWANFVTALNIDENLPGINGIGWIVPVEPGQRQEFLRQAEADGIEGMKIHPETATESTFVIKYIEPLAPNIQARGLNIAFEEGRRTTAIRARETGLPHLTPRILLVQDAAKTPGFLLLHPHYDRTVATADGRGAFQGWVYAPFIGSRTLRNLSPAQSKFFSLSVYDGAQADQDLLIYSTLANPAEAIDSDWTRSASISLLGREWLLVWNSTPAFDAAQQYHYATFFVAGSGLLLTALLGALVTVLMHREHAVRRLVGVRTRQLDANEQQNRSIIDHAMMAILVIDANDVILSANPMTGQMFGQDETHLIGQPLQRLLGRQTGGQGQLPRQIVSRTAQGQRLFLDVRMSTWQSSANEKLATVMLLDVTEEQIGAERLAIAEERWNAVLVGADIGVFDIDLRTGKSIVSDTWKRLMGVPPTDPVTDPQAVFLKRIHPDDLPALQAADRDCISGQSDRSIAQYRISFGDGHWRWMRSDATVAERDSDGRAVRFLGVQTDITELHDAREKLEASELQFRTVLNNAPVGMAMCAANGGFIGVNAAMVKLTGHSEDTLSTSKLHHIMVREDFKHLLSEVRDLQARKINAIEGEYRLIDSNGDELWTLASIAWTLDPASDDHIFILQFQDIREIKKVERMKTEFVSTVSHELRTPLTSIKGALALLMGQFRSDLPMAASRLMNIAQNNTDRLIELVNDILDMEKIASGQLEFQFTTENIADLVRDTATQMSPFAAQHKVTLKVETSTPPPLGDVDKGRFQQVVANLVSNAAKYSYDDTVVDIRIQRRNGEFRVRVTNQGPGVPEAFRHKLFQPFQQADSSDTRSNGGTGLGLNITKLIVERMGGRIGYRSEPEGETSFWVVLPETSSSRKADIVSLHGSYDASQAPVRILHLEDDVDFAEVLADSFGKLADITPAATLAEARKAIRLRKFELIIIDWDLPDGNGMELLETLEARGIDVPVIGLSAFESGARNDRITTELVKSRSELSKVVAKVLQVANRQRGIDRAGRNAS</sequence>
<evidence type="ECO:0000259" key="14">
    <source>
        <dbReference type="PROSITE" id="PS50110"/>
    </source>
</evidence>
<protein>
    <recommendedName>
        <fullName evidence="3">histidine kinase</fullName>
        <ecNumber evidence="3">2.7.13.3</ecNumber>
    </recommendedName>
</protein>
<dbReference type="OrthoDB" id="7179697at2"/>
<dbReference type="EMBL" id="VANS01000001">
    <property type="protein sequence ID" value="TMM54634.1"/>
    <property type="molecule type" value="Genomic_DNA"/>
</dbReference>
<keyword evidence="10 12" id="KW-0472">Membrane</keyword>
<organism evidence="18 19">
    <name type="scientific">Sulfitobacter sabulilitoris</name>
    <dbReference type="NCBI Taxonomy" id="2562655"/>
    <lineage>
        <taxon>Bacteria</taxon>
        <taxon>Pseudomonadati</taxon>
        <taxon>Pseudomonadota</taxon>
        <taxon>Alphaproteobacteria</taxon>
        <taxon>Rhodobacterales</taxon>
        <taxon>Roseobacteraceae</taxon>
        <taxon>Sulfitobacter</taxon>
    </lineage>
</organism>
<dbReference type="Pfam" id="PF00072">
    <property type="entry name" value="Response_reg"/>
    <property type="match status" value="1"/>
</dbReference>
<dbReference type="InterPro" id="IPR006189">
    <property type="entry name" value="CHASE_dom"/>
</dbReference>
<dbReference type="PROSITE" id="PS50110">
    <property type="entry name" value="RESPONSE_REGULATORY"/>
    <property type="match status" value="1"/>
</dbReference>
<dbReference type="Pfam" id="PF00989">
    <property type="entry name" value="PAS"/>
    <property type="match status" value="2"/>
</dbReference>
<dbReference type="SUPFAM" id="SSF52172">
    <property type="entry name" value="CheY-like"/>
    <property type="match status" value="1"/>
</dbReference>
<dbReference type="SUPFAM" id="SSF55785">
    <property type="entry name" value="PYP-like sensor domain (PAS domain)"/>
    <property type="match status" value="3"/>
</dbReference>
<dbReference type="InterPro" id="IPR013767">
    <property type="entry name" value="PAS_fold"/>
</dbReference>
<name>A0A5S3PJP3_9RHOB</name>
<evidence type="ECO:0000259" key="16">
    <source>
        <dbReference type="PROSITE" id="PS50113"/>
    </source>
</evidence>
<feature type="transmembrane region" description="Helical" evidence="12">
    <location>
        <begin position="296"/>
        <end position="321"/>
    </location>
</feature>
<dbReference type="PROSITE" id="PS50112">
    <property type="entry name" value="PAS"/>
    <property type="match status" value="1"/>
</dbReference>
<dbReference type="InterPro" id="IPR003594">
    <property type="entry name" value="HATPase_dom"/>
</dbReference>
<dbReference type="InterPro" id="IPR001789">
    <property type="entry name" value="Sig_transdc_resp-reg_receiver"/>
</dbReference>
<evidence type="ECO:0000256" key="6">
    <source>
        <dbReference type="ARBA" id="ARBA00022692"/>
    </source>
</evidence>
<dbReference type="Pfam" id="PF00512">
    <property type="entry name" value="HisKA"/>
    <property type="match status" value="1"/>
</dbReference>